<dbReference type="EMBL" id="JAEKJY010000007">
    <property type="protein sequence ID" value="MBN8237202.1"/>
    <property type="molecule type" value="Genomic_DNA"/>
</dbReference>
<evidence type="ECO:0000259" key="3">
    <source>
        <dbReference type="PROSITE" id="PS50011"/>
    </source>
</evidence>
<sequence>MWSRLREIFNTFAKYGLTHLLNRFGFRGSQKAQAQSLDEFQEGRLLKEALEELGPVFIKLGQFLSLRKDLLSESWRLPLMDLQDQSKPHPIEDVIETLDKEFKQPYQQWLCQLDPIPLGTASLGQVHLATLSSGRKVAIKVKHVKSEIIEKDLEILSFLAKQAEKRSQMAATFRLVDVFQEFSESLRQELDYKKEGEAMRKLESDLTQEMVSIPSPMMEWTTEQCLTMEYVEGRKLSTAYVNHLGLETKKDMAQVLATYHFQQIFIHGRFHADLHPGNLLYHPDKNKIFIIDFGNIGYLSPSVHDFLKRILMSLYDQDSYRLAKDISELPREGEMNFPRLHKDMDRWLNRYIDLPVQKLSLGEMFYDLFELVSTHHFEVPSALFVVGQSLLKLEYTIQILDPELNLEQVIHPIGEELIKAEVENTSLSKNLRHWGGDMQHLFLRSPQHIHSIMKKIDEGSFQLKFGLKPEEKLVKRIEKMVNRVVLSVIMLAFSLMISSVFVGLTLSGNISSTHIERLGISMAIVVTAIFCVVIGNMWWRRN</sequence>
<comment type="caution">
    <text evidence="4">The sequence shown here is derived from an EMBL/GenBank/DDBJ whole genome shotgun (WGS) entry which is preliminary data.</text>
</comment>
<keyword evidence="2" id="KW-0812">Transmembrane</keyword>
<dbReference type="Pfam" id="PF03109">
    <property type="entry name" value="ABC1"/>
    <property type="match status" value="1"/>
</dbReference>
<dbReference type="PANTHER" id="PTHR10566:SF113">
    <property type="entry name" value="PROTEIN ACTIVITY OF BC1 COMPLEX KINASE 7, CHLOROPLASTIC"/>
    <property type="match status" value="1"/>
</dbReference>
<dbReference type="PANTHER" id="PTHR10566">
    <property type="entry name" value="CHAPERONE-ACTIVITY OF BC1 COMPLEX CABC1 -RELATED"/>
    <property type="match status" value="1"/>
</dbReference>
<evidence type="ECO:0000313" key="4">
    <source>
        <dbReference type="EMBL" id="MBN8237202.1"/>
    </source>
</evidence>
<dbReference type="InterPro" id="IPR011009">
    <property type="entry name" value="Kinase-like_dom_sf"/>
</dbReference>
<proteinExistence type="inferred from homology"/>
<dbReference type="SUPFAM" id="SSF56112">
    <property type="entry name" value="Protein kinase-like (PK-like)"/>
    <property type="match status" value="1"/>
</dbReference>
<feature type="domain" description="Protein kinase" evidence="3">
    <location>
        <begin position="112"/>
        <end position="443"/>
    </location>
</feature>
<dbReference type="CDD" id="cd05121">
    <property type="entry name" value="ABC1_ADCK3-like"/>
    <property type="match status" value="1"/>
</dbReference>
<keyword evidence="5" id="KW-1185">Reference proteome</keyword>
<dbReference type="Proteomes" id="UP000663970">
    <property type="component" value="Unassembled WGS sequence"/>
</dbReference>
<organism evidence="4 5">
    <name type="scientific">Halobacillus kuroshimensis</name>
    <dbReference type="NCBI Taxonomy" id="302481"/>
    <lineage>
        <taxon>Bacteria</taxon>
        <taxon>Bacillati</taxon>
        <taxon>Bacillota</taxon>
        <taxon>Bacilli</taxon>
        <taxon>Bacillales</taxon>
        <taxon>Bacillaceae</taxon>
        <taxon>Halobacillus</taxon>
    </lineage>
</organism>
<evidence type="ECO:0000256" key="1">
    <source>
        <dbReference type="ARBA" id="ARBA00009670"/>
    </source>
</evidence>
<reference evidence="4 5" key="1">
    <citation type="submission" date="2020-12" db="EMBL/GenBank/DDBJ databases">
        <title>Oil enriched cultivation method for isolating marine PHA-producing bacteria.</title>
        <authorList>
            <person name="Zheng W."/>
            <person name="Yu S."/>
            <person name="Huang Y."/>
        </authorList>
    </citation>
    <scope>NUCLEOTIDE SEQUENCE [LARGE SCALE GENOMIC DNA]</scope>
    <source>
        <strain evidence="4 5">SY-2-6</strain>
    </source>
</reference>
<evidence type="ECO:0000256" key="2">
    <source>
        <dbReference type="SAM" id="Phobius"/>
    </source>
</evidence>
<keyword evidence="4" id="KW-0418">Kinase</keyword>
<dbReference type="RefSeq" id="WP_206935983.1">
    <property type="nucleotide sequence ID" value="NZ_JAEKJY010000007.1"/>
</dbReference>
<dbReference type="PROSITE" id="PS50011">
    <property type="entry name" value="PROTEIN_KINASE_DOM"/>
    <property type="match status" value="1"/>
</dbReference>
<keyword evidence="2" id="KW-0472">Membrane</keyword>
<accession>A0ABS3E0T6</accession>
<keyword evidence="2" id="KW-1133">Transmembrane helix</keyword>
<comment type="similarity">
    <text evidence="1">Belongs to the protein kinase superfamily. ADCK protein kinase family.</text>
</comment>
<feature type="transmembrane region" description="Helical" evidence="2">
    <location>
        <begin position="518"/>
        <end position="539"/>
    </location>
</feature>
<keyword evidence="4" id="KW-0808">Transferase</keyword>
<dbReference type="GO" id="GO:0016301">
    <property type="term" value="F:kinase activity"/>
    <property type="evidence" value="ECO:0007669"/>
    <property type="project" value="UniProtKB-KW"/>
</dbReference>
<dbReference type="Gene3D" id="1.10.510.10">
    <property type="entry name" value="Transferase(Phosphotransferase) domain 1"/>
    <property type="match status" value="1"/>
</dbReference>
<name>A0ABS3E0T6_9BACI</name>
<gene>
    <name evidence="4" type="ORF">JF544_18310</name>
</gene>
<protein>
    <submittedName>
        <fullName evidence="4">AarF/ABC1/UbiB kinase family protein</fullName>
    </submittedName>
</protein>
<evidence type="ECO:0000313" key="5">
    <source>
        <dbReference type="Proteomes" id="UP000663970"/>
    </source>
</evidence>
<dbReference type="InterPro" id="IPR000719">
    <property type="entry name" value="Prot_kinase_dom"/>
</dbReference>
<dbReference type="InterPro" id="IPR050154">
    <property type="entry name" value="UbiB_kinase"/>
</dbReference>
<dbReference type="InterPro" id="IPR004147">
    <property type="entry name" value="ABC1_dom"/>
</dbReference>
<feature type="transmembrane region" description="Helical" evidence="2">
    <location>
        <begin position="484"/>
        <end position="506"/>
    </location>
</feature>